<comment type="caution">
    <text evidence="1">The sequence shown here is derived from an EMBL/GenBank/DDBJ whole genome shotgun (WGS) entry which is preliminary data.</text>
</comment>
<dbReference type="RefSeq" id="WP_184750332.1">
    <property type="nucleotide sequence ID" value="NZ_BAAAJR010000010.1"/>
</dbReference>
<organism evidence="1 2">
    <name type="scientific">Microbacterium thalassium</name>
    <dbReference type="NCBI Taxonomy" id="362649"/>
    <lineage>
        <taxon>Bacteria</taxon>
        <taxon>Bacillati</taxon>
        <taxon>Actinomycetota</taxon>
        <taxon>Actinomycetes</taxon>
        <taxon>Micrococcales</taxon>
        <taxon>Microbacteriaceae</taxon>
        <taxon>Microbacterium</taxon>
    </lineage>
</organism>
<dbReference type="Proteomes" id="UP000537775">
    <property type="component" value="Unassembled WGS sequence"/>
</dbReference>
<evidence type="ECO:0000313" key="1">
    <source>
        <dbReference type="EMBL" id="MBB6391172.1"/>
    </source>
</evidence>
<reference evidence="1 2" key="1">
    <citation type="submission" date="2020-08" db="EMBL/GenBank/DDBJ databases">
        <title>Sequencing the genomes of 1000 actinobacteria strains.</title>
        <authorList>
            <person name="Klenk H.-P."/>
        </authorList>
    </citation>
    <scope>NUCLEOTIDE SEQUENCE [LARGE SCALE GENOMIC DNA]</scope>
    <source>
        <strain evidence="1 2">DSM 12511</strain>
    </source>
</reference>
<evidence type="ECO:0000313" key="2">
    <source>
        <dbReference type="Proteomes" id="UP000537775"/>
    </source>
</evidence>
<proteinExistence type="predicted"/>
<dbReference type="EMBL" id="JACHML010000001">
    <property type="protein sequence ID" value="MBB6391172.1"/>
    <property type="molecule type" value="Genomic_DNA"/>
</dbReference>
<protein>
    <submittedName>
        <fullName evidence="1">Uncharacterized protein</fullName>
    </submittedName>
</protein>
<keyword evidence="2" id="KW-1185">Reference proteome</keyword>
<accession>A0A7X0KUH9</accession>
<sequence>MYTVYTAQKLDAHRAAELARENEMILAQYERGAAKKRPSGFAVVTEWFAGRARPRTPLVAAHAG</sequence>
<dbReference type="AlphaFoldDB" id="A0A7X0KUH9"/>
<name>A0A7X0KUH9_9MICO</name>
<gene>
    <name evidence="1" type="ORF">HD594_001485</name>
</gene>